<feature type="region of interest" description="Disordered" evidence="2">
    <location>
        <begin position="1352"/>
        <end position="1425"/>
    </location>
</feature>
<dbReference type="OrthoDB" id="409395at2759"/>
<dbReference type="GO" id="GO:0031380">
    <property type="term" value="C:nuclear RNA-directed RNA polymerase complex"/>
    <property type="evidence" value="ECO:0007669"/>
    <property type="project" value="TreeGrafter"/>
</dbReference>
<dbReference type="InterPro" id="IPR057373">
    <property type="entry name" value="ZNFX1"/>
</dbReference>
<feature type="domain" description="DNA2/NAM7 helicase helicase" evidence="3">
    <location>
        <begin position="908"/>
        <end position="957"/>
    </location>
</feature>
<dbReference type="Proteomes" id="UP000178912">
    <property type="component" value="Unassembled WGS sequence"/>
</dbReference>
<gene>
    <name evidence="6" type="ORF">RAG0_12654</name>
</gene>
<feature type="compositionally biased region" description="Polar residues" evidence="2">
    <location>
        <begin position="1555"/>
        <end position="1565"/>
    </location>
</feature>
<dbReference type="InterPro" id="IPR047187">
    <property type="entry name" value="SF1_C_Upf1"/>
</dbReference>
<feature type="compositionally biased region" description="Polar residues" evidence="2">
    <location>
        <begin position="93"/>
        <end position="104"/>
    </location>
</feature>
<dbReference type="GO" id="GO:0031048">
    <property type="term" value="P:regulatory ncRNA-mediated heterochromatin formation"/>
    <property type="evidence" value="ECO:0007669"/>
    <property type="project" value="TreeGrafter"/>
</dbReference>
<evidence type="ECO:0000313" key="6">
    <source>
        <dbReference type="EMBL" id="CZT07068.1"/>
    </source>
</evidence>
<feature type="compositionally biased region" description="Polar residues" evidence="2">
    <location>
        <begin position="1509"/>
        <end position="1519"/>
    </location>
</feature>
<dbReference type="InterPro" id="IPR041679">
    <property type="entry name" value="DNA2/NAM7-like_C"/>
</dbReference>
<sequence>MFPTVLTTALLKKSEDREQAKTQDLLTRLKDGHPEIIASRPVSIIYAQYRVCFDISRDKASSPISGLSVGCGSNKRGCLDFPGRQPPAHRSSFLRNQQSPNSRPRSGFQFLSANSSLPPSLLPLALPLHKIQHLSRTGKSSMVAITGSARQYPEMLEISAQLKQRAYHLRLTLPALASTTSRECANWPRKACYGNGSVSPRSREEESSFARHSTFVEVQDIRSEENFDAHHPMSSDSRSRNARGILVDHVKKTYENNAFPQAWRNLPEIPSSDEINPVAKEHQPTTAIQEPEEWNMYQREIFLYDPKLPHNIVDGPWPSKEAYLGAHYQIIREDSIASLRTAVAEFKQTPSMDESSETRIYTSVTFIGLQLSRIGVASRIEFSCERAGKRIRWDQSKRLVQGTLVALTPEKDMFKTICKVATVAARVIKGGLDQDPPTIDLFWGDIKDMVIDPVEKYVMVESRSGYFEASRHTMVAMQKLMSEQFSFSKELVDLDPSVEAPLYIQHDPIKNLSYLERSAQENDGLILLPSTDTSLSAVDVLTNFPKDLKCGMDQSQISACQNMITKRLAIVQGPPGTGKTFVSITALEVMIRNLAPGDPPIIVAAQTNHALDQLLNHVLTFEPEIVRLGGQSDKENIAIKKRTFYELGMNPDLSFFKKGLGATSRENRALCEELTGVLSPFLNDALLTANTIHEHGLITEGQRRSLEPGDWVVEKNEDNVSTEDLAAWLTESQLMKIPGAPPVNFGFPLEESDIEAEQLRALESEATDTKPEDKDSDFGLIGQWVPFGRKWTGKHKAHFADGAARRRLTRITDLYKIPISERGQFYRYFEGQMNKIVMLKVQEVLVKYERHVEDNYIVKVSVVQQGQAEKLMSSVNVQHQTHRSPGYQSRRLHNYRIVQVSQVRAKTLLRSLLSALEPRTLLIEEAAETLESKIIAGMMDSLQQLILVGDHKQLQASCTVQALQDEPYNLSISMFERLVNNGIPFVMLNHQRRMIPEVRKLLCIEPDPFYTDLHDHESVLDRINNRPPVPGMGGRNAYFFSHNWMEQKTSEGSCFNFAEAQMIAGFYNYLVLNGISSKQITVLTFYNGQRKTIIKQLKDHHGLGVDSYQGEENDIILLSMVRSNQTLGVGFLDNRNRLVVALSRARRGLYLFGNSITLTAAETTELALGARDPLFDPLVMYMRSQGQYNIEGGLPTTCTQHNSVTRIFDPDDWISLAGGCQRPCEGGVLPCGHACVLLCHPFDHSRVICRKPCPRGLPCGHGCSRNCGDTCVCDECQISGQTQVEIPDDLEWWGFDVRASNTNPSSQSPTKSTIKSTESRGSGRRQVRFSEDLNPYTISDIRRNLPLTIDRVQTNGRQMTTKFNARTSNRRSISDQASSQSCRRGDSVKSTPSKNDFGSSMDRSQPPPLFRPYGHEPVVDKNHPGLKNWANYDARKADREIDEQQRVEAARIPKSDPSIIMIKETYTPVVFNKDGSRIVDTSGRVRTRVNRAQADVSTDHKTAGVETAKISSVSTTGATRTLVKPPQKTVVDSREKARDTNPNREKSDNKKQKTPSRSEVSIQNSDLKRTGSPALVSKPLVKNSSDSILVPVMVEQSGPWKSVIPDSGGELSTTGVTVKSTHYGEAVLVTAEQPGSWRSVVPGTGAEYHDGDAAVEFTRDISGEGVRSSEGLDLLIDFENDVPQILKPSYNNIIDNSQDVTSVSVVFAAQNSVLAESGDLISF</sequence>
<reference evidence="7" key="1">
    <citation type="submission" date="2016-03" db="EMBL/GenBank/DDBJ databases">
        <authorList>
            <person name="Guldener U."/>
        </authorList>
    </citation>
    <scope>NUCLEOTIDE SEQUENCE [LARGE SCALE GENOMIC DNA]</scope>
    <source>
        <strain evidence="7">04CH-RAC-A.6.1</strain>
    </source>
</reference>
<dbReference type="InterPro" id="IPR027417">
    <property type="entry name" value="P-loop_NTPase"/>
</dbReference>
<proteinExistence type="predicted"/>
<dbReference type="PANTHER" id="PTHR10887">
    <property type="entry name" value="DNA2/NAM7 HELICASE FAMILY"/>
    <property type="match status" value="1"/>
</dbReference>
<keyword evidence="1" id="KW-0378">Hydrolase</keyword>
<evidence type="ECO:0000259" key="4">
    <source>
        <dbReference type="Pfam" id="PF13087"/>
    </source>
</evidence>
<keyword evidence="1" id="KW-0547">Nucleotide-binding</keyword>
<dbReference type="GO" id="GO:0004386">
    <property type="term" value="F:helicase activity"/>
    <property type="evidence" value="ECO:0007669"/>
    <property type="project" value="InterPro"/>
</dbReference>
<evidence type="ECO:0000256" key="1">
    <source>
        <dbReference type="ARBA" id="ARBA00022806"/>
    </source>
</evidence>
<feature type="domain" description="ZNFX1" evidence="5">
    <location>
        <begin position="355"/>
        <end position="463"/>
    </location>
</feature>
<feature type="region of interest" description="Disordered" evidence="2">
    <location>
        <begin position="1299"/>
        <end position="1331"/>
    </location>
</feature>
<dbReference type="InterPro" id="IPR045055">
    <property type="entry name" value="DNA2/NAM7-like"/>
</dbReference>
<feature type="compositionally biased region" description="Polar residues" evidence="2">
    <location>
        <begin position="1299"/>
        <end position="1320"/>
    </location>
</feature>
<dbReference type="CDD" id="cd18808">
    <property type="entry name" value="SF1_C_Upf1"/>
    <property type="match status" value="1"/>
</dbReference>
<feature type="region of interest" description="Disordered" evidence="2">
    <location>
        <begin position="86"/>
        <end position="109"/>
    </location>
</feature>
<evidence type="ECO:0000313" key="7">
    <source>
        <dbReference type="Proteomes" id="UP000178912"/>
    </source>
</evidence>
<keyword evidence="1" id="KW-0347">Helicase</keyword>
<name>A0A1E1L935_9HELO</name>
<dbReference type="InterPro" id="IPR041677">
    <property type="entry name" value="DNA2/NAM7_AAA_11"/>
</dbReference>
<feature type="domain" description="DNA2/NAM7 helicase-like C-terminal" evidence="4">
    <location>
        <begin position="971"/>
        <end position="1155"/>
    </location>
</feature>
<dbReference type="Pfam" id="PF13086">
    <property type="entry name" value="AAA_11"/>
    <property type="match status" value="2"/>
</dbReference>
<protein>
    <submittedName>
        <fullName evidence="6">Uncharacterized protein</fullName>
    </submittedName>
</protein>
<organism evidence="6 7">
    <name type="scientific">Rhynchosporium agropyri</name>
    <dbReference type="NCBI Taxonomy" id="914238"/>
    <lineage>
        <taxon>Eukaryota</taxon>
        <taxon>Fungi</taxon>
        <taxon>Dikarya</taxon>
        <taxon>Ascomycota</taxon>
        <taxon>Pezizomycotina</taxon>
        <taxon>Leotiomycetes</taxon>
        <taxon>Helotiales</taxon>
        <taxon>Ploettnerulaceae</taxon>
        <taxon>Rhynchosporium</taxon>
    </lineage>
</organism>
<keyword evidence="1" id="KW-0067">ATP-binding</keyword>
<feature type="compositionally biased region" description="Basic and acidic residues" evidence="2">
    <location>
        <begin position="1531"/>
        <end position="1551"/>
    </location>
</feature>
<dbReference type="Pfam" id="PF25396">
    <property type="entry name" value="ZNFX1"/>
    <property type="match status" value="1"/>
</dbReference>
<dbReference type="CDD" id="cd06008">
    <property type="entry name" value="NF-X1-zinc-finger"/>
    <property type="match status" value="1"/>
</dbReference>
<accession>A0A1E1L935</accession>
<feature type="domain" description="DNA2/NAM7 helicase helicase" evidence="3">
    <location>
        <begin position="552"/>
        <end position="639"/>
    </location>
</feature>
<dbReference type="EMBL" id="FJUX01000092">
    <property type="protein sequence ID" value="CZT07068.1"/>
    <property type="molecule type" value="Genomic_DNA"/>
</dbReference>
<feature type="compositionally biased region" description="Polar residues" evidence="2">
    <location>
        <begin position="1352"/>
        <end position="1403"/>
    </location>
</feature>
<dbReference type="Gene3D" id="3.40.50.300">
    <property type="entry name" value="P-loop containing nucleotide triphosphate hydrolases"/>
    <property type="match status" value="3"/>
</dbReference>
<dbReference type="Pfam" id="PF13087">
    <property type="entry name" value="AAA_12"/>
    <property type="match status" value="1"/>
</dbReference>
<evidence type="ECO:0000259" key="3">
    <source>
        <dbReference type="Pfam" id="PF13086"/>
    </source>
</evidence>
<evidence type="ECO:0000259" key="5">
    <source>
        <dbReference type="Pfam" id="PF25396"/>
    </source>
</evidence>
<keyword evidence="7" id="KW-1185">Reference proteome</keyword>
<feature type="compositionally biased region" description="Basic and acidic residues" evidence="2">
    <location>
        <begin position="1413"/>
        <end position="1423"/>
    </location>
</feature>
<evidence type="ECO:0000256" key="2">
    <source>
        <dbReference type="SAM" id="MobiDB-lite"/>
    </source>
</evidence>
<feature type="region of interest" description="Disordered" evidence="2">
    <location>
        <begin position="1491"/>
        <end position="1573"/>
    </location>
</feature>
<dbReference type="SUPFAM" id="SSF52540">
    <property type="entry name" value="P-loop containing nucleoside triphosphate hydrolases"/>
    <property type="match status" value="1"/>
</dbReference>
<dbReference type="PANTHER" id="PTHR10887:SF341">
    <property type="entry name" value="NFX1-TYPE ZINC FINGER-CONTAINING PROTEIN 1"/>
    <property type="match status" value="1"/>
</dbReference>